<dbReference type="InterPro" id="IPR017930">
    <property type="entry name" value="Myb_dom"/>
</dbReference>
<evidence type="ECO:0000259" key="13">
    <source>
        <dbReference type="PROSITE" id="PS50090"/>
    </source>
</evidence>
<dbReference type="GO" id="GO:0000139">
    <property type="term" value="C:Golgi membrane"/>
    <property type="evidence" value="ECO:0007669"/>
    <property type="project" value="TreeGrafter"/>
</dbReference>
<dbReference type="EMBL" id="JAQIZT010000001">
    <property type="protein sequence ID" value="KAJ7013450.1"/>
    <property type="molecule type" value="Genomic_DNA"/>
</dbReference>
<evidence type="ECO:0000313" key="15">
    <source>
        <dbReference type="EMBL" id="KAJ7013450.1"/>
    </source>
</evidence>
<evidence type="ECO:0000256" key="1">
    <source>
        <dbReference type="ARBA" id="ARBA00004123"/>
    </source>
</evidence>
<dbReference type="PROSITE" id="PS50090">
    <property type="entry name" value="MYB_LIKE"/>
    <property type="match status" value="2"/>
</dbReference>
<comment type="caution">
    <text evidence="15">The sequence shown here is derived from an EMBL/GenBank/DDBJ whole genome shotgun (WGS) entry which is preliminary data.</text>
</comment>
<evidence type="ECO:0000256" key="6">
    <source>
        <dbReference type="ARBA" id="ARBA00022989"/>
    </source>
</evidence>
<evidence type="ECO:0008006" key="17">
    <source>
        <dbReference type="Google" id="ProtNLM"/>
    </source>
</evidence>
<reference evidence="15 16" key="1">
    <citation type="journal article" date="2023" name="Mol. Ecol. Resour.">
        <title>Chromosome-level genome assembly of a triploid poplar Populus alba 'Berolinensis'.</title>
        <authorList>
            <person name="Chen S."/>
            <person name="Yu Y."/>
            <person name="Wang X."/>
            <person name="Wang S."/>
            <person name="Zhang T."/>
            <person name="Zhou Y."/>
            <person name="He R."/>
            <person name="Meng N."/>
            <person name="Wang Y."/>
            <person name="Liu W."/>
            <person name="Liu Z."/>
            <person name="Liu J."/>
            <person name="Guo Q."/>
            <person name="Huang H."/>
            <person name="Sederoff R.R."/>
            <person name="Wang G."/>
            <person name="Qu G."/>
            <person name="Chen S."/>
        </authorList>
    </citation>
    <scope>NUCLEOTIDE SEQUENCE [LARGE SCALE GENOMIC DNA]</scope>
    <source>
        <strain evidence="15">SC-2020</strain>
    </source>
</reference>
<sequence length="430" mass="48141">MDCDRVKGPWSPEEDALLKHLVIKHGPRSWTMIARAVPGRSGKSCRLRWCNQLSPVVEHRAFTREEDVIIINAHIKYGNRWAAIARLLDGRTDNAIKNHWNSKLKRKYADFIVHGGMVNGDGVKDTSAKTVSSSSVLEMANTPSGSEVSDAGLPGTSPLLVQENVPVVESGVSNNADVSTELTLSVPGMKPGQLGRDHAVGNKGLSTGDAEKTMTFAPELLAVMQEMIIKEMLPTTSKGRASSSSTSRVNSSTIPQYLRRIIKWQQMDIEYTFWQMLYLCTSPKVVYQHTKFHKQTKNQWARDDPAFVVISSLLLAVAALAYCAALYAFDVHCNSFFPMFVMLYVIHYFLSPLLVAHGFIPVLLSNLLFMVAALYYHYLNFLGYYVLPFLERTTFFLYPIGLVIVLSPILILSGFNPSRYLMNVYFSQRA</sequence>
<keyword evidence="5" id="KW-0677">Repeat</keyword>
<dbReference type="CDD" id="cd00167">
    <property type="entry name" value="SANT"/>
    <property type="match status" value="2"/>
</dbReference>
<feature type="domain" description="Myb-like" evidence="13">
    <location>
        <begin position="54"/>
        <end position="104"/>
    </location>
</feature>
<dbReference type="SMART" id="SM00717">
    <property type="entry name" value="SANT"/>
    <property type="match status" value="2"/>
</dbReference>
<feature type="transmembrane region" description="Helical" evidence="12">
    <location>
        <begin position="306"/>
        <end position="329"/>
    </location>
</feature>
<dbReference type="PANTHER" id="PTHR12841">
    <property type="entry name" value="PROTEIN UNC-50 HOMOLOG"/>
    <property type="match status" value="1"/>
</dbReference>
<dbReference type="FunFam" id="1.10.10.60:FF:000060">
    <property type="entry name" value="MYB transcription factor"/>
    <property type="match status" value="1"/>
</dbReference>
<keyword evidence="11" id="KW-0539">Nucleus</keyword>
<comment type="subcellular location">
    <subcellularLocation>
        <location evidence="2">Membrane</location>
        <topology evidence="2">Multi-pass membrane protein</topology>
    </subcellularLocation>
    <subcellularLocation>
        <location evidence="1">Nucleus</location>
    </subcellularLocation>
</comment>
<keyword evidence="9 12" id="KW-0472">Membrane</keyword>
<evidence type="ECO:0000256" key="11">
    <source>
        <dbReference type="ARBA" id="ARBA00023242"/>
    </source>
</evidence>
<evidence type="ECO:0000256" key="8">
    <source>
        <dbReference type="ARBA" id="ARBA00023125"/>
    </source>
</evidence>
<dbReference type="AlphaFoldDB" id="A0AAD6RS15"/>
<dbReference type="SUPFAM" id="SSF46689">
    <property type="entry name" value="Homeodomain-like"/>
    <property type="match status" value="1"/>
</dbReference>
<dbReference type="Pfam" id="PF05216">
    <property type="entry name" value="UNC-50"/>
    <property type="match status" value="2"/>
</dbReference>
<keyword evidence="16" id="KW-1185">Reference proteome</keyword>
<gene>
    <name evidence="15" type="ORF">NC653_003199</name>
</gene>
<evidence type="ECO:0000259" key="14">
    <source>
        <dbReference type="PROSITE" id="PS51294"/>
    </source>
</evidence>
<dbReference type="InterPro" id="IPR001005">
    <property type="entry name" value="SANT/Myb"/>
</dbReference>
<evidence type="ECO:0000256" key="4">
    <source>
        <dbReference type="ARBA" id="ARBA00022692"/>
    </source>
</evidence>
<feature type="transmembrane region" description="Helical" evidence="12">
    <location>
        <begin position="335"/>
        <end position="355"/>
    </location>
</feature>
<keyword evidence="7" id="KW-0805">Transcription regulation</keyword>
<dbReference type="Pfam" id="PF00249">
    <property type="entry name" value="Myb_DNA-binding"/>
    <property type="match status" value="2"/>
</dbReference>
<evidence type="ECO:0000256" key="2">
    <source>
        <dbReference type="ARBA" id="ARBA00004141"/>
    </source>
</evidence>
<accession>A0AAD6RS15</accession>
<feature type="domain" description="Myb-like" evidence="13">
    <location>
        <begin position="2"/>
        <end position="53"/>
    </location>
</feature>
<dbReference type="Gene3D" id="1.10.10.60">
    <property type="entry name" value="Homeodomain-like"/>
    <property type="match status" value="2"/>
</dbReference>
<evidence type="ECO:0000256" key="10">
    <source>
        <dbReference type="ARBA" id="ARBA00023163"/>
    </source>
</evidence>
<proteinExistence type="inferred from homology"/>
<name>A0AAD6RS15_9ROSI</name>
<feature type="transmembrane region" description="Helical" evidence="12">
    <location>
        <begin position="367"/>
        <end position="390"/>
    </location>
</feature>
<dbReference type="Proteomes" id="UP001164929">
    <property type="component" value="Chromosome 1"/>
</dbReference>
<dbReference type="InterPro" id="IPR007881">
    <property type="entry name" value="UNC-50"/>
</dbReference>
<dbReference type="GO" id="GO:0005634">
    <property type="term" value="C:nucleus"/>
    <property type="evidence" value="ECO:0007669"/>
    <property type="project" value="UniProtKB-SubCell"/>
</dbReference>
<keyword evidence="8" id="KW-0238">DNA-binding</keyword>
<dbReference type="PANTHER" id="PTHR12841:SF6">
    <property type="entry name" value="PROTEIN UNC-50 HOMOLOG"/>
    <property type="match status" value="1"/>
</dbReference>
<feature type="domain" description="HTH myb-type" evidence="14">
    <location>
        <begin position="59"/>
        <end position="108"/>
    </location>
</feature>
<evidence type="ECO:0000256" key="12">
    <source>
        <dbReference type="SAM" id="Phobius"/>
    </source>
</evidence>
<keyword evidence="4 12" id="KW-0812">Transmembrane</keyword>
<organism evidence="15 16">
    <name type="scientific">Populus alba x Populus x berolinensis</name>
    <dbReference type="NCBI Taxonomy" id="444605"/>
    <lineage>
        <taxon>Eukaryota</taxon>
        <taxon>Viridiplantae</taxon>
        <taxon>Streptophyta</taxon>
        <taxon>Embryophyta</taxon>
        <taxon>Tracheophyta</taxon>
        <taxon>Spermatophyta</taxon>
        <taxon>Magnoliopsida</taxon>
        <taxon>eudicotyledons</taxon>
        <taxon>Gunneridae</taxon>
        <taxon>Pentapetalae</taxon>
        <taxon>rosids</taxon>
        <taxon>fabids</taxon>
        <taxon>Malpighiales</taxon>
        <taxon>Salicaceae</taxon>
        <taxon>Saliceae</taxon>
        <taxon>Populus</taxon>
    </lineage>
</organism>
<protein>
    <recommendedName>
        <fullName evidence="17">MYB transcription factor</fullName>
    </recommendedName>
</protein>
<evidence type="ECO:0000256" key="7">
    <source>
        <dbReference type="ARBA" id="ARBA00023015"/>
    </source>
</evidence>
<dbReference type="GO" id="GO:0003677">
    <property type="term" value="F:DNA binding"/>
    <property type="evidence" value="ECO:0007669"/>
    <property type="project" value="UniProtKB-KW"/>
</dbReference>
<feature type="transmembrane region" description="Helical" evidence="12">
    <location>
        <begin position="396"/>
        <end position="415"/>
    </location>
</feature>
<dbReference type="InterPro" id="IPR009057">
    <property type="entry name" value="Homeodomain-like_sf"/>
</dbReference>
<evidence type="ECO:0000313" key="16">
    <source>
        <dbReference type="Proteomes" id="UP001164929"/>
    </source>
</evidence>
<evidence type="ECO:0000256" key="5">
    <source>
        <dbReference type="ARBA" id="ARBA00022737"/>
    </source>
</evidence>
<evidence type="ECO:0000256" key="9">
    <source>
        <dbReference type="ARBA" id="ARBA00023136"/>
    </source>
</evidence>
<comment type="similarity">
    <text evidence="3">Belongs to the unc-50 family.</text>
</comment>
<dbReference type="PROSITE" id="PS51294">
    <property type="entry name" value="HTH_MYB"/>
    <property type="match status" value="2"/>
</dbReference>
<feature type="domain" description="HTH myb-type" evidence="14">
    <location>
        <begin position="1"/>
        <end position="57"/>
    </location>
</feature>
<keyword evidence="10" id="KW-0804">Transcription</keyword>
<evidence type="ECO:0000256" key="3">
    <source>
        <dbReference type="ARBA" id="ARBA00006293"/>
    </source>
</evidence>
<keyword evidence="6 12" id="KW-1133">Transmembrane helix</keyword>